<sequence>MSQWTTLLNKMTSLTNTWPDRVTPTCTLSTSAYRVWLHYNVRGGGRTRGVRCNGVVNTRTRDNRYTHCRRTASKNVDVCSSTSREASERTPWVYLQRPFRALSPFSLFIHRLSLSPRYASEWRNIAAMRDAFDGNACGNTRREGKKWLRCRTLAWGGLHIFFHMLPKERKM</sequence>
<evidence type="ECO:0000313" key="1">
    <source>
        <dbReference type="EMBL" id="GBP75343.1"/>
    </source>
</evidence>
<dbReference type="AlphaFoldDB" id="A0A4C1YJ99"/>
<protein>
    <submittedName>
        <fullName evidence="1">Uncharacterized protein</fullName>
    </submittedName>
</protein>
<gene>
    <name evidence="1" type="ORF">EVAR_51932_1</name>
</gene>
<organism evidence="1 2">
    <name type="scientific">Eumeta variegata</name>
    <name type="common">Bagworm moth</name>
    <name type="synonym">Eumeta japonica</name>
    <dbReference type="NCBI Taxonomy" id="151549"/>
    <lineage>
        <taxon>Eukaryota</taxon>
        <taxon>Metazoa</taxon>
        <taxon>Ecdysozoa</taxon>
        <taxon>Arthropoda</taxon>
        <taxon>Hexapoda</taxon>
        <taxon>Insecta</taxon>
        <taxon>Pterygota</taxon>
        <taxon>Neoptera</taxon>
        <taxon>Endopterygota</taxon>
        <taxon>Lepidoptera</taxon>
        <taxon>Glossata</taxon>
        <taxon>Ditrysia</taxon>
        <taxon>Tineoidea</taxon>
        <taxon>Psychidae</taxon>
        <taxon>Oiketicinae</taxon>
        <taxon>Eumeta</taxon>
    </lineage>
</organism>
<evidence type="ECO:0000313" key="2">
    <source>
        <dbReference type="Proteomes" id="UP000299102"/>
    </source>
</evidence>
<accession>A0A4C1YJ99</accession>
<dbReference type="Proteomes" id="UP000299102">
    <property type="component" value="Unassembled WGS sequence"/>
</dbReference>
<name>A0A4C1YJ99_EUMVA</name>
<reference evidence="1 2" key="1">
    <citation type="journal article" date="2019" name="Commun. Biol.">
        <title>The bagworm genome reveals a unique fibroin gene that provides high tensile strength.</title>
        <authorList>
            <person name="Kono N."/>
            <person name="Nakamura H."/>
            <person name="Ohtoshi R."/>
            <person name="Tomita M."/>
            <person name="Numata K."/>
            <person name="Arakawa K."/>
        </authorList>
    </citation>
    <scope>NUCLEOTIDE SEQUENCE [LARGE SCALE GENOMIC DNA]</scope>
</reference>
<dbReference type="EMBL" id="BGZK01001245">
    <property type="protein sequence ID" value="GBP75343.1"/>
    <property type="molecule type" value="Genomic_DNA"/>
</dbReference>
<keyword evidence="2" id="KW-1185">Reference proteome</keyword>
<comment type="caution">
    <text evidence="1">The sequence shown here is derived from an EMBL/GenBank/DDBJ whole genome shotgun (WGS) entry which is preliminary data.</text>
</comment>
<proteinExistence type="predicted"/>